<evidence type="ECO:0000313" key="1">
    <source>
        <dbReference type="EMBL" id="QDT59025.1"/>
    </source>
</evidence>
<dbReference type="Proteomes" id="UP000315003">
    <property type="component" value="Chromosome"/>
</dbReference>
<accession>A0A517SSB8</accession>
<reference evidence="1 2" key="1">
    <citation type="submission" date="2019-02" db="EMBL/GenBank/DDBJ databases">
        <title>Deep-cultivation of Planctomycetes and their phenomic and genomic characterization uncovers novel biology.</title>
        <authorList>
            <person name="Wiegand S."/>
            <person name="Jogler M."/>
            <person name="Boedeker C."/>
            <person name="Pinto D."/>
            <person name="Vollmers J."/>
            <person name="Rivas-Marin E."/>
            <person name="Kohn T."/>
            <person name="Peeters S.H."/>
            <person name="Heuer A."/>
            <person name="Rast P."/>
            <person name="Oberbeckmann S."/>
            <person name="Bunk B."/>
            <person name="Jeske O."/>
            <person name="Meyerdierks A."/>
            <person name="Storesund J.E."/>
            <person name="Kallscheuer N."/>
            <person name="Luecker S."/>
            <person name="Lage O.M."/>
            <person name="Pohl T."/>
            <person name="Merkel B.J."/>
            <person name="Hornburger P."/>
            <person name="Mueller R.-W."/>
            <person name="Bruemmer F."/>
            <person name="Labrenz M."/>
            <person name="Spormann A.M."/>
            <person name="Op den Camp H."/>
            <person name="Overmann J."/>
            <person name="Amann R."/>
            <person name="Jetten M.S.M."/>
            <person name="Mascher T."/>
            <person name="Medema M.H."/>
            <person name="Devos D.P."/>
            <person name="Kaster A.-K."/>
            <person name="Ovreas L."/>
            <person name="Rohde M."/>
            <person name="Galperin M.Y."/>
            <person name="Jogler C."/>
        </authorList>
    </citation>
    <scope>NUCLEOTIDE SEQUENCE [LARGE SCALE GENOMIC DNA]</scope>
    <source>
        <strain evidence="1 2">SV_7m_r</strain>
    </source>
</reference>
<keyword evidence="2" id="KW-1185">Reference proteome</keyword>
<dbReference type="EMBL" id="CP036272">
    <property type="protein sequence ID" value="QDT59025.1"/>
    <property type="molecule type" value="Genomic_DNA"/>
</dbReference>
<protein>
    <submittedName>
        <fullName evidence="1">Uncharacterized protein</fullName>
    </submittedName>
</protein>
<dbReference type="AlphaFoldDB" id="A0A517SSB8"/>
<sequence>MNETEIQKMCDKLGVPNAPLVESGIRTTLKFFRDVIWEDPFQWCDYIRGIDFHKPVYVDHLLAGTRLSRHTSLSPGRDKPFVYYTKPGTSPFRTGTSFEESEYELFEVPQSIGSPIDALVSYASGIKFHPGDRVSRLGGGLQYILSHEDSKQLIKLERTAT</sequence>
<name>A0A517SSB8_9BACT</name>
<organism evidence="1 2">
    <name type="scientific">Stieleria bergensis</name>
    <dbReference type="NCBI Taxonomy" id="2528025"/>
    <lineage>
        <taxon>Bacteria</taxon>
        <taxon>Pseudomonadati</taxon>
        <taxon>Planctomycetota</taxon>
        <taxon>Planctomycetia</taxon>
        <taxon>Pirellulales</taxon>
        <taxon>Pirellulaceae</taxon>
        <taxon>Stieleria</taxon>
    </lineage>
</organism>
<proteinExistence type="predicted"/>
<dbReference type="RefSeq" id="WP_145270609.1">
    <property type="nucleotide sequence ID" value="NZ_CP036272.1"/>
</dbReference>
<gene>
    <name evidence="1" type="ORF">SV7mr_15300</name>
</gene>
<evidence type="ECO:0000313" key="2">
    <source>
        <dbReference type="Proteomes" id="UP000315003"/>
    </source>
</evidence>